<organism evidence="1 2">
    <name type="scientific">Rangifer tarandus platyrhynchus</name>
    <name type="common">Svalbard reindeer</name>
    <dbReference type="NCBI Taxonomy" id="3082113"/>
    <lineage>
        <taxon>Eukaryota</taxon>
        <taxon>Metazoa</taxon>
        <taxon>Chordata</taxon>
        <taxon>Craniata</taxon>
        <taxon>Vertebrata</taxon>
        <taxon>Euteleostomi</taxon>
        <taxon>Mammalia</taxon>
        <taxon>Eutheria</taxon>
        <taxon>Laurasiatheria</taxon>
        <taxon>Artiodactyla</taxon>
        <taxon>Ruminantia</taxon>
        <taxon>Pecora</taxon>
        <taxon>Cervidae</taxon>
        <taxon>Odocoileinae</taxon>
        <taxon>Rangifer</taxon>
    </lineage>
</organism>
<reference evidence="1" key="1">
    <citation type="submission" date="2023-05" db="EMBL/GenBank/DDBJ databases">
        <authorList>
            <consortium name="ELIXIR-Norway"/>
        </authorList>
    </citation>
    <scope>NUCLEOTIDE SEQUENCE</scope>
</reference>
<protein>
    <submittedName>
        <fullName evidence="1">Uncharacterized protein</fullName>
    </submittedName>
</protein>
<dbReference type="Proteomes" id="UP001162501">
    <property type="component" value="Chromosome 15"/>
</dbReference>
<dbReference type="EMBL" id="OX596099">
    <property type="protein sequence ID" value="CAI9695593.1"/>
    <property type="molecule type" value="Genomic_DNA"/>
</dbReference>
<gene>
    <name evidence="1" type="ORF">MRATA1EN3_LOCUS6806</name>
</gene>
<evidence type="ECO:0000313" key="2">
    <source>
        <dbReference type="Proteomes" id="UP001162501"/>
    </source>
</evidence>
<name>A0ACB0E548_RANTA</name>
<proteinExistence type="predicted"/>
<accession>A0ACB0E548</accession>
<sequence length="130" mass="14018">MGHTSGLEPGGSVEEACLGLPAWSQVTASGMLASKHSLHVRHWARSLPSILAVIKLASVVQRAANRLSDHLLPGCSEWADWLQRKPAKKTGGVPETCTFNFLFTTPEGEPWGPALRESALLLLPLRSLTL</sequence>
<evidence type="ECO:0000313" key="1">
    <source>
        <dbReference type="EMBL" id="CAI9695593.1"/>
    </source>
</evidence>